<accession>A0ABR3JYW9</accession>
<protein>
    <recommendedName>
        <fullName evidence="5">Thioesterase family protein</fullName>
    </recommendedName>
</protein>
<organism evidence="3 4">
    <name type="scientific">Hohenbuehelia grisea</name>
    <dbReference type="NCBI Taxonomy" id="104357"/>
    <lineage>
        <taxon>Eukaryota</taxon>
        <taxon>Fungi</taxon>
        <taxon>Dikarya</taxon>
        <taxon>Basidiomycota</taxon>
        <taxon>Agaricomycotina</taxon>
        <taxon>Agaricomycetes</taxon>
        <taxon>Agaricomycetidae</taxon>
        <taxon>Agaricales</taxon>
        <taxon>Pleurotineae</taxon>
        <taxon>Pleurotaceae</taxon>
        <taxon>Hohenbuehelia</taxon>
    </lineage>
</organism>
<proteinExistence type="predicted"/>
<dbReference type="SUPFAM" id="SSF54637">
    <property type="entry name" value="Thioesterase/thiol ester dehydrase-isomerase"/>
    <property type="match status" value="1"/>
</dbReference>
<comment type="caution">
    <text evidence="3">The sequence shown here is derived from an EMBL/GenBank/DDBJ whole genome shotgun (WGS) entry which is preliminary data.</text>
</comment>
<keyword evidence="4" id="KW-1185">Reference proteome</keyword>
<dbReference type="InterPro" id="IPR049449">
    <property type="entry name" value="TesB_ACOT8-like_N"/>
</dbReference>
<name>A0ABR3JYW9_9AGAR</name>
<dbReference type="InterPro" id="IPR049450">
    <property type="entry name" value="ACOT8-like_C"/>
</dbReference>
<dbReference type="PANTHER" id="PTHR38110:SF1">
    <property type="entry name" value="THIOESTERASE DOMAIN-CONTAINING PROTEIN"/>
    <property type="match status" value="1"/>
</dbReference>
<evidence type="ECO:0000313" key="3">
    <source>
        <dbReference type="EMBL" id="KAL0960802.1"/>
    </source>
</evidence>
<dbReference type="Pfam" id="PF13622">
    <property type="entry name" value="4HBT_3"/>
    <property type="match status" value="1"/>
</dbReference>
<dbReference type="Gene3D" id="2.40.160.210">
    <property type="entry name" value="Acyl-CoA thioesterase, double hotdog domain"/>
    <property type="match status" value="1"/>
</dbReference>
<feature type="domain" description="Acyl-CoA thioesterase-like N-terminal HotDog" evidence="1">
    <location>
        <begin position="27"/>
        <end position="110"/>
    </location>
</feature>
<evidence type="ECO:0000259" key="2">
    <source>
        <dbReference type="Pfam" id="PF20789"/>
    </source>
</evidence>
<dbReference type="InterPro" id="IPR029069">
    <property type="entry name" value="HotDog_dom_sf"/>
</dbReference>
<dbReference type="PANTHER" id="PTHR38110">
    <property type="entry name" value="CHROMOSOME 23, WHOLE GENOME SHOTGUN SEQUENCE"/>
    <property type="match status" value="1"/>
</dbReference>
<feature type="domain" description="Acyl-CoA thioesterase-like C-terminal" evidence="2">
    <location>
        <begin position="144"/>
        <end position="247"/>
    </location>
</feature>
<reference evidence="4" key="1">
    <citation type="submission" date="2024-06" db="EMBL/GenBank/DDBJ databases">
        <title>Multi-omics analyses provide insights into the biosynthesis of the anticancer antibiotic pleurotin in Hohenbuehelia grisea.</title>
        <authorList>
            <person name="Weaver J.A."/>
            <person name="Alberti F."/>
        </authorList>
    </citation>
    <scope>NUCLEOTIDE SEQUENCE [LARGE SCALE GENOMIC DNA]</scope>
    <source>
        <strain evidence="4">T-177</strain>
    </source>
</reference>
<evidence type="ECO:0008006" key="5">
    <source>
        <dbReference type="Google" id="ProtNLM"/>
    </source>
</evidence>
<dbReference type="InterPro" id="IPR042171">
    <property type="entry name" value="Acyl-CoA_hotdog"/>
</dbReference>
<dbReference type="EMBL" id="JASNQZ010000001">
    <property type="protein sequence ID" value="KAL0960802.1"/>
    <property type="molecule type" value="Genomic_DNA"/>
</dbReference>
<dbReference type="Pfam" id="PF20789">
    <property type="entry name" value="4HBT_3C"/>
    <property type="match status" value="1"/>
</dbReference>
<evidence type="ECO:0000313" key="4">
    <source>
        <dbReference type="Proteomes" id="UP001556367"/>
    </source>
</evidence>
<evidence type="ECO:0000259" key="1">
    <source>
        <dbReference type="Pfam" id="PF13622"/>
    </source>
</evidence>
<gene>
    <name evidence="3" type="ORF">HGRIS_005818</name>
</gene>
<dbReference type="Proteomes" id="UP001556367">
    <property type="component" value="Unassembled WGS sequence"/>
</dbReference>
<sequence>MAPLWKAISVQYVRDDADAKVYQGVVDSDWTIGSVPNGGYVLALILQACIEHQSSTSHRDPIHVTAHYLRTTSKTAFEVRIKALKTGKGFTNLTAELVQEDQLKVVTHIIFGSFASTEPAHAKLKAALSPPSRFARKVPLYRHPSNAPPMPMRKAWGFHRHSRWTEEPEVHTANQAMNAEVGGGGLEWGSWFELTDKDERITTASLAFLVDMFVNTPMILSKISDVGLPISWFPTMTLAIEFKHPIPQSEAFAKRTVGLYSSGKYLNDPSGHHDIYAEVWTAPCNIGEGQEQAGWRDNQRCLAVATQMALVVPFEVNTKSGEKSAARL</sequence>
<dbReference type="InterPro" id="IPR052389">
    <property type="entry name" value="Sec_Metab_Biosynth-Assoc"/>
</dbReference>